<sequence>MKNFRKITTLLIALFSVTFASAQDDRFISFNQLPAKAQSFIKEYFSEENIASVWVDTDYLVKKEYTVVFNDGSEVEFYSNGDWEEVKSRTSEVPARIIPSGVAQHVQRNFPNTFVKEIKKRKYGYEVELSNGLDLEFNRAGKFLRIDD</sequence>
<evidence type="ECO:0000313" key="4">
    <source>
        <dbReference type="Proteomes" id="UP000038055"/>
    </source>
</evidence>
<dbReference type="Proteomes" id="UP000038055">
    <property type="component" value="Unassembled WGS sequence"/>
</dbReference>
<dbReference type="Gene3D" id="3.40.1420.30">
    <property type="match status" value="1"/>
</dbReference>
<dbReference type="Pfam" id="PF11396">
    <property type="entry name" value="PepSY_like"/>
    <property type="match status" value="1"/>
</dbReference>
<dbReference type="SUPFAM" id="SSF160574">
    <property type="entry name" value="BT0923-like"/>
    <property type="match status" value="1"/>
</dbReference>
<evidence type="ECO:0000313" key="3">
    <source>
        <dbReference type="EMBL" id="CEN32484.1"/>
    </source>
</evidence>
<dbReference type="EMBL" id="CDOD01000003">
    <property type="protein sequence ID" value="CEN32484.1"/>
    <property type="molecule type" value="Genomic_DNA"/>
</dbReference>
<proteinExistence type="predicted"/>
<keyword evidence="4" id="KW-1185">Reference proteome</keyword>
<evidence type="ECO:0000259" key="2">
    <source>
        <dbReference type="Pfam" id="PF11396"/>
    </source>
</evidence>
<protein>
    <recommendedName>
        <fullName evidence="2">Putative beta-lactamase-inhibitor-like PepSY-like domain-containing protein</fullName>
    </recommendedName>
</protein>
<dbReference type="RefSeq" id="WP_041989619.1">
    <property type="nucleotide sequence ID" value="NZ_CDOD01000003.1"/>
</dbReference>
<dbReference type="STRING" id="28189.CCYN74_10082"/>
<evidence type="ECO:0000256" key="1">
    <source>
        <dbReference type="SAM" id="SignalP"/>
    </source>
</evidence>
<keyword evidence="1" id="KW-0732">Signal</keyword>
<feature type="signal peptide" evidence="1">
    <location>
        <begin position="1"/>
        <end position="22"/>
    </location>
</feature>
<dbReference type="InterPro" id="IPR021533">
    <property type="entry name" value="PepSY-like"/>
</dbReference>
<dbReference type="eggNOG" id="COG3212">
    <property type="taxonomic scope" value="Bacteria"/>
</dbReference>
<feature type="domain" description="Putative beta-lactamase-inhibitor-like PepSY-like" evidence="2">
    <location>
        <begin position="63"/>
        <end position="144"/>
    </location>
</feature>
<organism evidence="3 4">
    <name type="scientific">Capnocytophaga cynodegmi</name>
    <dbReference type="NCBI Taxonomy" id="28189"/>
    <lineage>
        <taxon>Bacteria</taxon>
        <taxon>Pseudomonadati</taxon>
        <taxon>Bacteroidota</taxon>
        <taxon>Flavobacteriia</taxon>
        <taxon>Flavobacteriales</taxon>
        <taxon>Flavobacteriaceae</taxon>
        <taxon>Capnocytophaga</taxon>
    </lineage>
</organism>
<dbReference type="AlphaFoldDB" id="A0A0B7H1P4"/>
<feature type="chain" id="PRO_5002115669" description="Putative beta-lactamase-inhibitor-like PepSY-like domain-containing protein" evidence="1">
    <location>
        <begin position="23"/>
        <end position="148"/>
    </location>
</feature>
<reference evidence="4" key="1">
    <citation type="submission" date="2015-01" db="EMBL/GenBank/DDBJ databases">
        <authorList>
            <person name="MANFREDI Pablo"/>
        </authorList>
    </citation>
    <scope>NUCLEOTIDE SEQUENCE [LARGE SCALE GENOMIC DNA]</scope>
    <source>
        <strain evidence="4">Ccyn2B</strain>
    </source>
</reference>
<accession>A0A0B7H1P4</accession>
<gene>
    <name evidence="3" type="ORF">CCYN2B_110003</name>
</gene>
<name>A0A0B7H1P4_9FLAO</name>